<dbReference type="InterPro" id="IPR025669">
    <property type="entry name" value="AAA_dom"/>
</dbReference>
<dbReference type="InterPro" id="IPR027417">
    <property type="entry name" value="P-loop_NTPase"/>
</dbReference>
<dbReference type="GO" id="GO:0051782">
    <property type="term" value="P:negative regulation of cell division"/>
    <property type="evidence" value="ECO:0007669"/>
    <property type="project" value="TreeGrafter"/>
</dbReference>
<feature type="domain" description="Response regulatory" evidence="4">
    <location>
        <begin position="5"/>
        <end position="121"/>
    </location>
</feature>
<dbReference type="Pfam" id="PF00072">
    <property type="entry name" value="Response_reg"/>
    <property type="match status" value="1"/>
</dbReference>
<comment type="function">
    <text evidence="2">May play the central regulatory role in sporulation. It may be an element of the effector pathway responsible for the activation of sporulation genes in response to nutritional stress. Spo0A may act in concert with spo0H (a sigma factor) to control the expression of some genes that are critical to the sporulation process.</text>
</comment>
<dbReference type="Gene3D" id="3.40.50.2300">
    <property type="match status" value="1"/>
</dbReference>
<keyword evidence="3" id="KW-0597">Phosphoprotein</keyword>
<keyword evidence="6" id="KW-1185">Reference proteome</keyword>
<dbReference type="PROSITE" id="PS50110">
    <property type="entry name" value="RESPONSE_REGULATORY"/>
    <property type="match status" value="1"/>
</dbReference>
<accession>D7CPP5</accession>
<organism evidence="5 6">
    <name type="scientific">Syntrophothermus lipocalidus (strain DSM 12680 / TGB-C1)</name>
    <dbReference type="NCBI Taxonomy" id="643648"/>
    <lineage>
        <taxon>Bacteria</taxon>
        <taxon>Bacillati</taxon>
        <taxon>Bacillota</taxon>
        <taxon>Clostridia</taxon>
        <taxon>Eubacteriales</taxon>
        <taxon>Syntrophomonadaceae</taxon>
        <taxon>Syntrophothermus</taxon>
    </lineage>
</organism>
<sequence>MNRIRVAIADDVKETRQNIRMLLELDPGLQVVGEAANGQEAVELARAMAPDVILMDINMPEMDGIRATELISMEFPEISVIIISVQGEQEYLKRAMLAGAQEYLIKPFTADELASTVKRVVELNRKRRERQKAQAEAKNHQPKIVTVFSTKGGVGKTLICTNLAVALARQTGEKVGLVDLDLQFGDVAVMMNVYPKRTIAELMQEQYEIDAELLENYLYERHGVKVLAAPNKPELAELVTPDGVARVLKAFVKNHDYVLVDTPPVFNDTTLVALDASDRILLVATLDLPTVKNIKRSVDILKTLGLLPKVKLVLNRASGAQSIEPEDVERVLEIKIEAYLPSEGKLALQSVNRGQPLVLMDAAAPLSRGVYSMLGLVTGSSAGQDGHTRTRPSKGRGFWSRQAVEV</sequence>
<reference evidence="6" key="1">
    <citation type="journal article" date="2010" name="Stand. Genomic Sci.">
        <title>Complete genome sequence of Syntrophothermus lipocalidus type strain (TGB-C1T).</title>
        <authorList>
            <consortium name="US DOE Joint Genome Institute (JGI-PGF)"/>
            <person name="Djao O."/>
            <person name="Zhang X."/>
            <person name="Lucas S."/>
            <person name="Lapidus A."/>
            <person name="Glavina Del Rio T."/>
            <person name="Nolan M."/>
            <person name="Tice H."/>
            <person name="Cheng J."/>
            <person name="Han C."/>
            <person name="Tapia R."/>
            <person name="Goodwin L."/>
            <person name="Pitluck S."/>
            <person name="Liolios K."/>
            <person name="Ivanova N."/>
            <person name="Mavromatis K."/>
            <person name="Mikhailova N."/>
            <person name="Ovchinnikova G."/>
            <person name="Pati A."/>
            <person name="Brambilla E."/>
            <person name="Chen A."/>
            <person name="Palaniappan K."/>
            <person name="Land M."/>
            <person name="Hauser L."/>
            <person name="Chang Y."/>
            <person name="Jeffries C."/>
            <person name="Rohde M."/>
            <person name="Sikorski J."/>
            <person name="Spring S."/>
            <person name="Goker M."/>
            <person name="Detter J."/>
            <person name="Woyke T."/>
            <person name="Bristow J."/>
            <person name="Eisen J."/>
            <person name="Markowitz V."/>
            <person name="Hugenholtz P."/>
            <person name="Kyrpides N."/>
            <person name="Klenk H."/>
        </authorList>
    </citation>
    <scope>NUCLEOTIDE SEQUENCE [LARGE SCALE GENOMIC DNA]</scope>
    <source>
        <strain evidence="6">DSM 12680 / TGB-C1</strain>
    </source>
</reference>
<dbReference type="STRING" id="643648.Slip_1920"/>
<evidence type="ECO:0000256" key="1">
    <source>
        <dbReference type="ARBA" id="ARBA00018672"/>
    </source>
</evidence>
<feature type="modified residue" description="4-aspartylphosphate" evidence="3">
    <location>
        <position position="56"/>
    </location>
</feature>
<dbReference type="OrthoDB" id="9794577at2"/>
<dbReference type="GO" id="GO:0005524">
    <property type="term" value="F:ATP binding"/>
    <property type="evidence" value="ECO:0007669"/>
    <property type="project" value="TreeGrafter"/>
</dbReference>
<dbReference type="RefSeq" id="WP_013176075.1">
    <property type="nucleotide sequence ID" value="NC_014220.1"/>
</dbReference>
<protein>
    <recommendedName>
        <fullName evidence="1">Stage 0 sporulation protein A homolog</fullName>
    </recommendedName>
</protein>
<reference evidence="5 6" key="2">
    <citation type="journal article" date="2010" name="Stand. Genomic Sci.">
        <title>Complete genome sequence of Syntrophothermus lipocalidus type strain (TGB-C1).</title>
        <authorList>
            <person name="Djao O.D."/>
            <person name="Zhang X."/>
            <person name="Lucas S."/>
            <person name="Lapidus A."/>
            <person name="Del Rio T.G."/>
            <person name="Nolan M."/>
            <person name="Tice H."/>
            <person name="Cheng J.F."/>
            <person name="Han C."/>
            <person name="Tapia R."/>
            <person name="Goodwin L."/>
            <person name="Pitluck S."/>
            <person name="Liolios K."/>
            <person name="Ivanova N."/>
            <person name="Mavromatis K."/>
            <person name="Mikhailova N."/>
            <person name="Ovchinnikova G."/>
            <person name="Pati A."/>
            <person name="Brambilla E."/>
            <person name="Chen A."/>
            <person name="Palaniappan K."/>
            <person name="Land M."/>
            <person name="Hauser L."/>
            <person name="Chang Y.J."/>
            <person name="Jeffries C.D."/>
            <person name="Rohde M."/>
            <person name="Sikorski J."/>
            <person name="Spring S."/>
            <person name="Goker M."/>
            <person name="Detter J.C."/>
            <person name="Woyke T."/>
            <person name="Bristow J."/>
            <person name="Eisen J.A."/>
            <person name="Markowitz V."/>
            <person name="Hugenholtz P."/>
            <person name="Kyrpides N.C."/>
            <person name="Klenk H.P."/>
        </authorList>
    </citation>
    <scope>NUCLEOTIDE SEQUENCE [LARGE SCALE GENOMIC DNA]</scope>
    <source>
        <strain evidence="6">DSM 12680 / TGB-C1</strain>
    </source>
</reference>
<dbReference type="SMART" id="SM00448">
    <property type="entry name" value="REC"/>
    <property type="match status" value="1"/>
</dbReference>
<evidence type="ECO:0000256" key="3">
    <source>
        <dbReference type="PROSITE-ProRule" id="PRU00169"/>
    </source>
</evidence>
<dbReference type="eggNOG" id="COG4963">
    <property type="taxonomic scope" value="Bacteria"/>
</dbReference>
<evidence type="ECO:0000313" key="5">
    <source>
        <dbReference type="EMBL" id="ADI02673.1"/>
    </source>
</evidence>
<dbReference type="InterPro" id="IPR001789">
    <property type="entry name" value="Sig_transdc_resp-reg_receiver"/>
</dbReference>
<dbReference type="KEGG" id="slp:Slip_1920"/>
<evidence type="ECO:0000313" key="6">
    <source>
        <dbReference type="Proteomes" id="UP000000378"/>
    </source>
</evidence>
<dbReference type="SUPFAM" id="SSF52172">
    <property type="entry name" value="CheY-like"/>
    <property type="match status" value="1"/>
</dbReference>
<gene>
    <name evidence="5" type="ordered locus">Slip_1920</name>
</gene>
<proteinExistence type="predicted"/>
<evidence type="ECO:0000256" key="2">
    <source>
        <dbReference type="ARBA" id="ARBA00024867"/>
    </source>
</evidence>
<dbReference type="PANTHER" id="PTHR43384:SF13">
    <property type="entry name" value="SLR0110 PROTEIN"/>
    <property type="match status" value="1"/>
</dbReference>
<dbReference type="PANTHER" id="PTHR43384">
    <property type="entry name" value="SEPTUM SITE-DETERMINING PROTEIN MIND HOMOLOG, CHLOROPLASTIC-RELATED"/>
    <property type="match status" value="1"/>
</dbReference>
<dbReference type="Pfam" id="PF13614">
    <property type="entry name" value="AAA_31"/>
    <property type="match status" value="1"/>
</dbReference>
<dbReference type="EMBL" id="CP002048">
    <property type="protein sequence ID" value="ADI02673.1"/>
    <property type="molecule type" value="Genomic_DNA"/>
</dbReference>
<dbReference type="InterPro" id="IPR050625">
    <property type="entry name" value="ParA/MinD_ATPase"/>
</dbReference>
<dbReference type="GO" id="GO:0005829">
    <property type="term" value="C:cytosol"/>
    <property type="evidence" value="ECO:0007669"/>
    <property type="project" value="TreeGrafter"/>
</dbReference>
<dbReference type="InterPro" id="IPR011006">
    <property type="entry name" value="CheY-like_superfamily"/>
</dbReference>
<evidence type="ECO:0000259" key="4">
    <source>
        <dbReference type="PROSITE" id="PS50110"/>
    </source>
</evidence>
<dbReference type="HOGENOM" id="CLU_033160_3_1_9"/>
<dbReference type="GO" id="GO:0000160">
    <property type="term" value="P:phosphorelay signal transduction system"/>
    <property type="evidence" value="ECO:0007669"/>
    <property type="project" value="InterPro"/>
</dbReference>
<dbReference type="GO" id="GO:0009898">
    <property type="term" value="C:cytoplasmic side of plasma membrane"/>
    <property type="evidence" value="ECO:0007669"/>
    <property type="project" value="TreeGrafter"/>
</dbReference>
<dbReference type="GO" id="GO:0016887">
    <property type="term" value="F:ATP hydrolysis activity"/>
    <property type="evidence" value="ECO:0007669"/>
    <property type="project" value="TreeGrafter"/>
</dbReference>
<dbReference type="AlphaFoldDB" id="D7CPP5"/>
<dbReference type="eggNOG" id="COG4753">
    <property type="taxonomic scope" value="Bacteria"/>
</dbReference>
<dbReference type="CDD" id="cd17536">
    <property type="entry name" value="REC_YesN-like"/>
    <property type="match status" value="1"/>
</dbReference>
<dbReference type="Gene3D" id="3.40.50.300">
    <property type="entry name" value="P-loop containing nucleotide triphosphate hydrolases"/>
    <property type="match status" value="1"/>
</dbReference>
<dbReference type="Proteomes" id="UP000000378">
    <property type="component" value="Chromosome"/>
</dbReference>
<dbReference type="SUPFAM" id="SSF52540">
    <property type="entry name" value="P-loop containing nucleoside triphosphate hydrolases"/>
    <property type="match status" value="1"/>
</dbReference>
<name>D7CPP5_SYNLT</name>